<reference evidence="2 3" key="1">
    <citation type="journal article" date="2019" name="Sci. Rep.">
        <title>A high-quality genome of Eragrostis curvula grass provides insights into Poaceae evolution and supports new strategies to enhance forage quality.</title>
        <authorList>
            <person name="Carballo J."/>
            <person name="Santos B.A.C.M."/>
            <person name="Zappacosta D."/>
            <person name="Garbus I."/>
            <person name="Selva J.P."/>
            <person name="Gallo C.A."/>
            <person name="Diaz A."/>
            <person name="Albertini E."/>
            <person name="Caccamo M."/>
            <person name="Echenique V."/>
        </authorList>
    </citation>
    <scope>NUCLEOTIDE SEQUENCE [LARGE SCALE GENOMIC DNA]</scope>
    <source>
        <strain evidence="3">cv. Victoria</strain>
        <tissue evidence="2">Leaf</tissue>
    </source>
</reference>
<keyword evidence="3" id="KW-1185">Reference proteome</keyword>
<dbReference type="Proteomes" id="UP000324897">
    <property type="component" value="Unassembled WGS sequence"/>
</dbReference>
<feature type="region of interest" description="Disordered" evidence="1">
    <location>
        <begin position="207"/>
        <end position="227"/>
    </location>
</feature>
<name>A0A5J9UE78_9POAL</name>
<feature type="compositionally biased region" description="Low complexity" evidence="1">
    <location>
        <begin position="207"/>
        <end position="220"/>
    </location>
</feature>
<evidence type="ECO:0000256" key="1">
    <source>
        <dbReference type="SAM" id="MobiDB-lite"/>
    </source>
</evidence>
<dbReference type="AlphaFoldDB" id="A0A5J9UE78"/>
<dbReference type="Gramene" id="TVU22023">
    <property type="protein sequence ID" value="TVU22023"/>
    <property type="gene ID" value="EJB05_31699"/>
</dbReference>
<gene>
    <name evidence="2" type="ORF">EJB05_31699</name>
</gene>
<accession>A0A5J9UE78</accession>
<feature type="region of interest" description="Disordered" evidence="1">
    <location>
        <begin position="46"/>
        <end position="110"/>
    </location>
</feature>
<protein>
    <submittedName>
        <fullName evidence="2">Uncharacterized protein</fullName>
    </submittedName>
</protein>
<comment type="caution">
    <text evidence="2">The sequence shown here is derived from an EMBL/GenBank/DDBJ whole genome shotgun (WGS) entry which is preliminary data.</text>
</comment>
<proteinExistence type="predicted"/>
<organism evidence="2 3">
    <name type="scientific">Eragrostis curvula</name>
    <name type="common">weeping love grass</name>
    <dbReference type="NCBI Taxonomy" id="38414"/>
    <lineage>
        <taxon>Eukaryota</taxon>
        <taxon>Viridiplantae</taxon>
        <taxon>Streptophyta</taxon>
        <taxon>Embryophyta</taxon>
        <taxon>Tracheophyta</taxon>
        <taxon>Spermatophyta</taxon>
        <taxon>Magnoliopsida</taxon>
        <taxon>Liliopsida</taxon>
        <taxon>Poales</taxon>
        <taxon>Poaceae</taxon>
        <taxon>PACMAD clade</taxon>
        <taxon>Chloridoideae</taxon>
        <taxon>Eragrostideae</taxon>
        <taxon>Eragrostidinae</taxon>
        <taxon>Eragrostis</taxon>
    </lineage>
</organism>
<dbReference type="EMBL" id="RWGY01000026">
    <property type="protein sequence ID" value="TVU22023.1"/>
    <property type="molecule type" value="Genomic_DNA"/>
</dbReference>
<feature type="compositionally biased region" description="Low complexity" evidence="1">
    <location>
        <begin position="1"/>
        <end position="12"/>
    </location>
</feature>
<sequence>MPASLPLPHAHLPSPPPRAAARRLPPTRVCQDEIWPELPPLRVPVPVLLPTLALPTPRRDRRRCRPPPASAARAPGRDLAGVASPPRSRSSPPPRPRAQGVDCTKRRDPAGLPEPHPLCALLLPEQKQQSVGWTRSLLPRGPNPPPPSQFVDHTGSPTLAVRAPPRAGGCFRCSRRADSARVELLRHGQGAAAGSCCAYEERQRPASGAAAALRGAPPQRSGDGRLAVAQGTPHLAIRTLPSLRRAATPSWRALP</sequence>
<feature type="region of interest" description="Disordered" evidence="1">
    <location>
        <begin position="1"/>
        <end position="25"/>
    </location>
</feature>
<evidence type="ECO:0000313" key="2">
    <source>
        <dbReference type="EMBL" id="TVU22023.1"/>
    </source>
</evidence>
<evidence type="ECO:0000313" key="3">
    <source>
        <dbReference type="Proteomes" id="UP000324897"/>
    </source>
</evidence>
<feature type="compositionally biased region" description="Low complexity" evidence="1">
    <location>
        <begin position="46"/>
        <end position="56"/>
    </location>
</feature>
<feature type="non-terminal residue" evidence="2">
    <location>
        <position position="1"/>
    </location>
</feature>